<dbReference type="PROSITE" id="PS50005">
    <property type="entry name" value="TPR"/>
    <property type="match status" value="2"/>
</dbReference>
<protein>
    <submittedName>
        <fullName evidence="3">Type IV pilus biogenesis/stability protein PilW</fullName>
    </submittedName>
</protein>
<feature type="chain" id="PRO_5004898178" evidence="2">
    <location>
        <begin position="20"/>
        <end position="265"/>
    </location>
</feature>
<evidence type="ECO:0000313" key="4">
    <source>
        <dbReference type="Proteomes" id="UP000019276"/>
    </source>
</evidence>
<evidence type="ECO:0000256" key="2">
    <source>
        <dbReference type="SAM" id="SignalP"/>
    </source>
</evidence>
<dbReference type="Pfam" id="PF13181">
    <property type="entry name" value="TPR_8"/>
    <property type="match status" value="2"/>
</dbReference>
<keyword evidence="2" id="KW-0732">Signal</keyword>
<dbReference type="NCBIfam" id="TIGR02521">
    <property type="entry name" value="type_IV_pilW"/>
    <property type="match status" value="1"/>
</dbReference>
<dbReference type="eggNOG" id="COG3063">
    <property type="taxonomic scope" value="Bacteria"/>
</dbReference>
<dbReference type="EMBL" id="ARZY01000001">
    <property type="protein sequence ID" value="EWH12346.1"/>
    <property type="molecule type" value="Genomic_DNA"/>
</dbReference>
<accession>W7QKA5</accession>
<dbReference type="STRING" id="1328313.DS2_01455"/>
<dbReference type="SMART" id="SM00028">
    <property type="entry name" value="TPR"/>
    <property type="match status" value="3"/>
</dbReference>
<dbReference type="PANTHER" id="PTHR44395:SF1">
    <property type="entry name" value="PROTEIN O-MANNOSYL-TRANSFERASE TMTC3"/>
    <property type="match status" value="1"/>
</dbReference>
<name>W7QKA5_9ALTE</name>
<dbReference type="AlphaFoldDB" id="W7QKA5"/>
<dbReference type="SUPFAM" id="SSF48452">
    <property type="entry name" value="TPR-like"/>
    <property type="match status" value="1"/>
</dbReference>
<evidence type="ECO:0000256" key="1">
    <source>
        <dbReference type="PROSITE-ProRule" id="PRU00339"/>
    </source>
</evidence>
<feature type="repeat" description="TPR" evidence="1">
    <location>
        <begin position="79"/>
        <end position="112"/>
    </location>
</feature>
<gene>
    <name evidence="3" type="ORF">DS2_01455</name>
</gene>
<dbReference type="InterPro" id="IPR011990">
    <property type="entry name" value="TPR-like_helical_dom_sf"/>
</dbReference>
<dbReference type="InterPro" id="IPR019734">
    <property type="entry name" value="TPR_rpt"/>
</dbReference>
<dbReference type="PATRIC" id="fig|1328313.3.peg.303"/>
<keyword evidence="4" id="KW-1185">Reference proteome</keyword>
<proteinExistence type="predicted"/>
<reference evidence="3 4" key="1">
    <citation type="journal article" date="2014" name="Genome Announc.">
        <title>Draft Genome Sequence of the Agar-Degrading Bacterium Catenovulum sp. Strain DS-2, Isolated from Intestines of Haliotis diversicolor.</title>
        <authorList>
            <person name="Shan D."/>
            <person name="Li X."/>
            <person name="Gu Z."/>
            <person name="Wei G."/>
            <person name="Gao Z."/>
            <person name="Shao Z."/>
        </authorList>
    </citation>
    <scope>NUCLEOTIDE SEQUENCE [LARGE SCALE GENOMIC DNA]</scope>
    <source>
        <strain evidence="3 4">DS-2</strain>
    </source>
</reference>
<dbReference type="Proteomes" id="UP000019276">
    <property type="component" value="Unassembled WGS sequence"/>
</dbReference>
<keyword evidence="1" id="KW-0802">TPR repeat</keyword>
<comment type="caution">
    <text evidence="3">The sequence shown here is derived from an EMBL/GenBank/DDBJ whole genome shotgun (WGS) entry which is preliminary data.</text>
</comment>
<feature type="repeat" description="TPR" evidence="1">
    <location>
        <begin position="113"/>
        <end position="146"/>
    </location>
</feature>
<feature type="signal peptide" evidence="2">
    <location>
        <begin position="1"/>
        <end position="19"/>
    </location>
</feature>
<dbReference type="Gene3D" id="1.25.40.10">
    <property type="entry name" value="Tetratricopeptide repeat domain"/>
    <property type="match status" value="1"/>
</dbReference>
<dbReference type="PANTHER" id="PTHR44395">
    <property type="match status" value="1"/>
</dbReference>
<dbReference type="OrthoDB" id="9814042at2"/>
<dbReference type="PROSITE" id="PS51257">
    <property type="entry name" value="PROKAR_LIPOPROTEIN"/>
    <property type="match status" value="1"/>
</dbReference>
<organism evidence="3 4">
    <name type="scientific">Catenovulum agarivorans DS-2</name>
    <dbReference type="NCBI Taxonomy" id="1328313"/>
    <lineage>
        <taxon>Bacteria</taxon>
        <taxon>Pseudomonadati</taxon>
        <taxon>Pseudomonadota</taxon>
        <taxon>Gammaproteobacteria</taxon>
        <taxon>Alteromonadales</taxon>
        <taxon>Alteromonadaceae</taxon>
        <taxon>Catenovulum</taxon>
    </lineage>
</organism>
<dbReference type="RefSeq" id="WP_051479506.1">
    <property type="nucleotide sequence ID" value="NZ_ARZY01000001.1"/>
</dbReference>
<dbReference type="Pfam" id="PF13424">
    <property type="entry name" value="TPR_12"/>
    <property type="match status" value="1"/>
</dbReference>
<evidence type="ECO:0000313" key="3">
    <source>
        <dbReference type="EMBL" id="EWH12346.1"/>
    </source>
</evidence>
<dbReference type="InterPro" id="IPR013360">
    <property type="entry name" value="Pilus_4_PilW"/>
</dbReference>
<sequence>MLKWFKQAFIITISAALIAGCVSQKTYVGSDKPVVEKQSTPVEAAKNRIALGLTYLKKGNAAQAKFNLDKALGFAPDLPEAHYSLAYYYQVVGEIEKADAAYKRVVSLDRKNGDALNNYGAFLCQQGKYQQAKEHFLQAVAIDSYIRVAQTYENLGLCLYDSGEEKYRDEVEKYLISALGYNARLPKSLSTLVELNLANNNLQAAYGYVKKLELLQQNNPATIYRAYQLAEQLGDHKGASSYARRLFIDFPKSPQTQQLRQALTQ</sequence>